<feature type="region of interest" description="Disordered" evidence="1">
    <location>
        <begin position="66"/>
        <end position="98"/>
    </location>
</feature>
<comment type="caution">
    <text evidence="2">The sequence shown here is derived from an EMBL/GenBank/DDBJ whole genome shotgun (WGS) entry which is preliminary data.</text>
</comment>
<keyword evidence="3" id="KW-1185">Reference proteome</keyword>
<evidence type="ECO:0000313" key="3">
    <source>
        <dbReference type="Proteomes" id="UP001066276"/>
    </source>
</evidence>
<evidence type="ECO:0000256" key="1">
    <source>
        <dbReference type="SAM" id="MobiDB-lite"/>
    </source>
</evidence>
<dbReference type="Proteomes" id="UP001066276">
    <property type="component" value="Chromosome 1_2"/>
</dbReference>
<accession>A0AAV7WGC9</accession>
<name>A0AAV7WGC9_PLEWA</name>
<organism evidence="2 3">
    <name type="scientific">Pleurodeles waltl</name>
    <name type="common">Iberian ribbed newt</name>
    <dbReference type="NCBI Taxonomy" id="8319"/>
    <lineage>
        <taxon>Eukaryota</taxon>
        <taxon>Metazoa</taxon>
        <taxon>Chordata</taxon>
        <taxon>Craniata</taxon>
        <taxon>Vertebrata</taxon>
        <taxon>Euteleostomi</taxon>
        <taxon>Amphibia</taxon>
        <taxon>Batrachia</taxon>
        <taxon>Caudata</taxon>
        <taxon>Salamandroidea</taxon>
        <taxon>Salamandridae</taxon>
        <taxon>Pleurodelinae</taxon>
        <taxon>Pleurodeles</taxon>
    </lineage>
</organism>
<protein>
    <submittedName>
        <fullName evidence="2">Uncharacterized protein</fullName>
    </submittedName>
</protein>
<feature type="compositionally biased region" description="Basic and acidic residues" evidence="1">
    <location>
        <begin position="66"/>
        <end position="80"/>
    </location>
</feature>
<evidence type="ECO:0000313" key="2">
    <source>
        <dbReference type="EMBL" id="KAJ1211628.1"/>
    </source>
</evidence>
<dbReference type="AlphaFoldDB" id="A0AAV7WGC9"/>
<sequence length="98" mass="10888">MGKWLCSVQLIWHEYGLVVSEGSREVLGWRIIDYLTGRSPKPGATRLPLVPSGHLADTVASLGSPRLRDESSLHKQDRFSNNKVIHRSASDSSADSRF</sequence>
<proteinExistence type="predicted"/>
<reference evidence="2" key="1">
    <citation type="journal article" date="2022" name="bioRxiv">
        <title>Sequencing and chromosome-scale assembly of the giantPleurodeles waltlgenome.</title>
        <authorList>
            <person name="Brown T."/>
            <person name="Elewa A."/>
            <person name="Iarovenko S."/>
            <person name="Subramanian E."/>
            <person name="Araus A.J."/>
            <person name="Petzold A."/>
            <person name="Susuki M."/>
            <person name="Suzuki K.-i.T."/>
            <person name="Hayashi T."/>
            <person name="Toyoda A."/>
            <person name="Oliveira C."/>
            <person name="Osipova E."/>
            <person name="Leigh N.D."/>
            <person name="Simon A."/>
            <person name="Yun M.H."/>
        </authorList>
    </citation>
    <scope>NUCLEOTIDE SEQUENCE</scope>
    <source>
        <strain evidence="2">20211129_DDA</strain>
        <tissue evidence="2">Liver</tissue>
    </source>
</reference>
<dbReference type="EMBL" id="JANPWB010000002">
    <property type="protein sequence ID" value="KAJ1211628.1"/>
    <property type="molecule type" value="Genomic_DNA"/>
</dbReference>
<gene>
    <name evidence="2" type="ORF">NDU88_006986</name>
</gene>